<protein>
    <submittedName>
        <fullName evidence="1">Uncharacterized protein</fullName>
    </submittedName>
</protein>
<evidence type="ECO:0000313" key="2">
    <source>
        <dbReference type="Proteomes" id="UP000295636"/>
    </source>
</evidence>
<gene>
    <name evidence="1" type="ORF">E1757_08620</name>
</gene>
<dbReference type="RefSeq" id="WP_133226796.1">
    <property type="nucleotide sequence ID" value="NZ_SMRT01000003.1"/>
</dbReference>
<proteinExistence type="predicted"/>
<comment type="caution">
    <text evidence="1">The sequence shown here is derived from an EMBL/GenBank/DDBJ whole genome shotgun (WGS) entry which is preliminary data.</text>
</comment>
<sequence length="160" mass="17771">MRTLVEVQGRLTPVASKSQIMYAFPVQAGLDGLTVKFSYSPKLLEDKRVALELIRTAAPQYMEEPQLGSYMERWEQALPLQNLLTLSLDDPHRFRGAAHRHSPEQAHRIGFGEASPGFLPGPMVPGVWRITVSVHAIVTENCTYELRVSGWKEGTGDGLA</sequence>
<dbReference type="OrthoDB" id="1690737at2"/>
<reference evidence="1 2" key="1">
    <citation type="submission" date="2019-03" db="EMBL/GenBank/DDBJ databases">
        <title>This is whole genome sequence of Paenibacillus sp MS74 strain.</title>
        <authorList>
            <person name="Trinh H.N."/>
        </authorList>
    </citation>
    <scope>NUCLEOTIDE SEQUENCE [LARGE SCALE GENOMIC DNA]</scope>
    <source>
        <strain evidence="1 2">MS74</strain>
    </source>
</reference>
<organism evidence="1 2">
    <name type="scientific">Paenibacillus piri</name>
    <dbReference type="NCBI Taxonomy" id="2547395"/>
    <lineage>
        <taxon>Bacteria</taxon>
        <taxon>Bacillati</taxon>
        <taxon>Bacillota</taxon>
        <taxon>Bacilli</taxon>
        <taxon>Bacillales</taxon>
        <taxon>Paenibacillaceae</taxon>
        <taxon>Paenibacillus</taxon>
    </lineage>
</organism>
<dbReference type="EMBL" id="SMRT01000003">
    <property type="protein sequence ID" value="TDF98598.1"/>
    <property type="molecule type" value="Genomic_DNA"/>
</dbReference>
<dbReference type="Proteomes" id="UP000295636">
    <property type="component" value="Unassembled WGS sequence"/>
</dbReference>
<dbReference type="AlphaFoldDB" id="A0A4R5KU31"/>
<keyword evidence="2" id="KW-1185">Reference proteome</keyword>
<name>A0A4R5KU31_9BACL</name>
<evidence type="ECO:0000313" key="1">
    <source>
        <dbReference type="EMBL" id="TDF98598.1"/>
    </source>
</evidence>
<accession>A0A4R5KU31</accession>